<dbReference type="InterPro" id="IPR036034">
    <property type="entry name" value="PDZ_sf"/>
</dbReference>
<keyword evidence="2" id="KW-1133">Transmembrane helix</keyword>
<feature type="domain" description="PDZ" evidence="3">
    <location>
        <begin position="160"/>
        <end position="227"/>
    </location>
</feature>
<sequence length="410" mass="42446">MTGPSVPPPEGDPGDGSPTVVEPADADVQPRQGRRVPRWVGWVVGVVVLMVIGGAIGASAAIRTDQVLFEPGSVRGTAGLVEVSGTKSYPMKGDVLFATVSVRQATLFDRVFRRPLDDTLRFTPIDEVYPDGDKAAVDAANESAMDDSKTVASVVALQHLGRKVTFTGDGVAIVEVAPEMPADGLLKAGDLLVGADGQRLELTDDLHRILEGKKPGDSVKLSVVRGGAPSSTSPHGEDGKKTGGKDDGKDDGADTDPPAEQSADEESVIVPLVAADDGRPVMGVQVADYNLDVELPIDISFDSGEVTGPSAGLAWTLAIVDELTPDDLTMGQRVAATGTIGPDGAVGPIGGLPQKTAAVRRAGAELFLVPEGLPKEDLVQAKQIAGDEVDLVEVATLDEAIDEIEEFVGA</sequence>
<feature type="region of interest" description="Disordered" evidence="1">
    <location>
        <begin position="218"/>
        <end position="268"/>
    </location>
</feature>
<dbReference type="Pfam" id="PF05362">
    <property type="entry name" value="Lon_C"/>
    <property type="match status" value="1"/>
</dbReference>
<comment type="caution">
    <text evidence="4">The sequence shown here is derived from an EMBL/GenBank/DDBJ whole genome shotgun (WGS) entry which is preliminary data.</text>
</comment>
<dbReference type="GO" id="GO:0030163">
    <property type="term" value="P:protein catabolic process"/>
    <property type="evidence" value="ECO:0007669"/>
    <property type="project" value="InterPro"/>
</dbReference>
<dbReference type="InterPro" id="IPR008269">
    <property type="entry name" value="Lon_proteolytic"/>
</dbReference>
<gene>
    <name evidence="4" type="ORF">IPN02_11480</name>
</gene>
<evidence type="ECO:0000313" key="5">
    <source>
        <dbReference type="Proteomes" id="UP000727993"/>
    </source>
</evidence>
<dbReference type="SUPFAM" id="SSF50156">
    <property type="entry name" value="PDZ domain-like"/>
    <property type="match status" value="1"/>
</dbReference>
<dbReference type="PROSITE" id="PS50106">
    <property type="entry name" value="PDZ"/>
    <property type="match status" value="1"/>
</dbReference>
<feature type="region of interest" description="Disordered" evidence="1">
    <location>
        <begin position="1"/>
        <end position="32"/>
    </location>
</feature>
<dbReference type="SMART" id="SM00228">
    <property type="entry name" value="PDZ"/>
    <property type="match status" value="1"/>
</dbReference>
<proteinExistence type="predicted"/>
<dbReference type="Gene3D" id="2.30.42.10">
    <property type="match status" value="1"/>
</dbReference>
<dbReference type="InterPro" id="IPR027065">
    <property type="entry name" value="Lon_Prtase"/>
</dbReference>
<reference evidence="4 5" key="1">
    <citation type="submission" date="2020-10" db="EMBL/GenBank/DDBJ databases">
        <title>Connecting structure to function with the recovery of over 1000 high-quality activated sludge metagenome-assembled genomes encoding full-length rRNA genes using long-read sequencing.</title>
        <authorList>
            <person name="Singleton C.M."/>
            <person name="Petriglieri F."/>
            <person name="Kristensen J.M."/>
            <person name="Kirkegaard R.H."/>
            <person name="Michaelsen T.Y."/>
            <person name="Andersen M.H."/>
            <person name="Karst S.M."/>
            <person name="Dueholm M.S."/>
            <person name="Nielsen P.H."/>
            <person name="Albertsen M."/>
        </authorList>
    </citation>
    <scope>NUCLEOTIDE SEQUENCE [LARGE SCALE GENOMIC DNA]</scope>
    <source>
        <strain evidence="4">Lyne_18-Q3-R50-59_MAXAC.006</strain>
    </source>
</reference>
<dbReference type="GO" id="GO:0005524">
    <property type="term" value="F:ATP binding"/>
    <property type="evidence" value="ECO:0007669"/>
    <property type="project" value="InterPro"/>
</dbReference>
<dbReference type="InterPro" id="IPR020568">
    <property type="entry name" value="Ribosomal_Su5_D2-typ_SF"/>
</dbReference>
<dbReference type="InterPro" id="IPR001478">
    <property type="entry name" value="PDZ"/>
</dbReference>
<evidence type="ECO:0000259" key="3">
    <source>
        <dbReference type="PROSITE" id="PS50106"/>
    </source>
</evidence>
<evidence type="ECO:0000256" key="2">
    <source>
        <dbReference type="SAM" id="Phobius"/>
    </source>
</evidence>
<dbReference type="SUPFAM" id="SSF54211">
    <property type="entry name" value="Ribosomal protein S5 domain 2-like"/>
    <property type="match status" value="1"/>
</dbReference>
<evidence type="ECO:0000256" key="1">
    <source>
        <dbReference type="SAM" id="MobiDB-lite"/>
    </source>
</evidence>
<feature type="compositionally biased region" description="Basic and acidic residues" evidence="1">
    <location>
        <begin position="235"/>
        <end position="252"/>
    </location>
</feature>
<feature type="compositionally biased region" description="Pro residues" evidence="1">
    <location>
        <begin position="1"/>
        <end position="11"/>
    </location>
</feature>
<dbReference type="Gene3D" id="3.30.230.10">
    <property type="match status" value="1"/>
</dbReference>
<organism evidence="4 5">
    <name type="scientific">Candidatus Neomicrothrix subdominans</name>
    <dbReference type="NCBI Taxonomy" id="2954438"/>
    <lineage>
        <taxon>Bacteria</taxon>
        <taxon>Bacillati</taxon>
        <taxon>Actinomycetota</taxon>
        <taxon>Acidimicrobiia</taxon>
        <taxon>Acidimicrobiales</taxon>
        <taxon>Microthrixaceae</taxon>
        <taxon>Candidatus Neomicrothrix</taxon>
    </lineage>
</organism>
<dbReference type="GO" id="GO:0006508">
    <property type="term" value="P:proteolysis"/>
    <property type="evidence" value="ECO:0007669"/>
    <property type="project" value="InterPro"/>
</dbReference>
<dbReference type="Pfam" id="PF13180">
    <property type="entry name" value="PDZ_2"/>
    <property type="match status" value="1"/>
</dbReference>
<dbReference type="AlphaFoldDB" id="A0A936NCH5"/>
<dbReference type="Proteomes" id="UP000727993">
    <property type="component" value="Unassembled WGS sequence"/>
</dbReference>
<keyword evidence="2" id="KW-0812">Transmembrane</keyword>
<keyword evidence="2" id="KW-0472">Membrane</keyword>
<evidence type="ECO:0000313" key="4">
    <source>
        <dbReference type="EMBL" id="MBK9297430.1"/>
    </source>
</evidence>
<dbReference type="InterPro" id="IPR014721">
    <property type="entry name" value="Ribsml_uS5_D2-typ_fold_subgr"/>
</dbReference>
<dbReference type="GO" id="GO:0004252">
    <property type="term" value="F:serine-type endopeptidase activity"/>
    <property type="evidence" value="ECO:0007669"/>
    <property type="project" value="InterPro"/>
</dbReference>
<dbReference type="GO" id="GO:0004176">
    <property type="term" value="F:ATP-dependent peptidase activity"/>
    <property type="evidence" value="ECO:0007669"/>
    <property type="project" value="InterPro"/>
</dbReference>
<dbReference type="PANTHER" id="PTHR10046">
    <property type="entry name" value="ATP DEPENDENT LON PROTEASE FAMILY MEMBER"/>
    <property type="match status" value="1"/>
</dbReference>
<accession>A0A936NCH5</accession>
<name>A0A936NCH5_9ACTN</name>
<dbReference type="EMBL" id="JADJZA010000007">
    <property type="protein sequence ID" value="MBK9297430.1"/>
    <property type="molecule type" value="Genomic_DNA"/>
</dbReference>
<protein>
    <submittedName>
        <fullName evidence="4">PDZ domain-containing protein</fullName>
    </submittedName>
</protein>
<feature type="transmembrane region" description="Helical" evidence="2">
    <location>
        <begin position="39"/>
        <end position="62"/>
    </location>
</feature>